<evidence type="ECO:0000256" key="1">
    <source>
        <dbReference type="ARBA" id="ARBA00023125"/>
    </source>
</evidence>
<dbReference type="InterPro" id="IPR010982">
    <property type="entry name" value="Lambda_DNA-bd_dom_sf"/>
</dbReference>
<evidence type="ECO:0000313" key="4">
    <source>
        <dbReference type="Proteomes" id="UP000012429"/>
    </source>
</evidence>
<keyword evidence="4" id="KW-1185">Reference proteome</keyword>
<dbReference type="Pfam" id="PF01381">
    <property type="entry name" value="HTH_3"/>
    <property type="match status" value="1"/>
</dbReference>
<dbReference type="InterPro" id="IPR050807">
    <property type="entry name" value="TransReg_Diox_bact_type"/>
</dbReference>
<dbReference type="PANTHER" id="PTHR46797:SF10">
    <property type="entry name" value="BLR1115 PROTEIN"/>
    <property type="match status" value="1"/>
</dbReference>
<dbReference type="GO" id="GO:0005829">
    <property type="term" value="C:cytosol"/>
    <property type="evidence" value="ECO:0007669"/>
    <property type="project" value="TreeGrafter"/>
</dbReference>
<accession>N6UC23</accession>
<dbReference type="InterPro" id="IPR014710">
    <property type="entry name" value="RmlC-like_jellyroll"/>
</dbReference>
<dbReference type="CDD" id="cd00093">
    <property type="entry name" value="HTH_XRE"/>
    <property type="match status" value="1"/>
</dbReference>
<proteinExistence type="predicted"/>
<gene>
    <name evidence="3" type="ORF">RHSP_46145</name>
</gene>
<keyword evidence="1" id="KW-0238">DNA-binding</keyword>
<dbReference type="InterPro" id="IPR001387">
    <property type="entry name" value="Cro/C1-type_HTH"/>
</dbReference>
<feature type="domain" description="HTH cro/C1-type" evidence="2">
    <location>
        <begin position="30"/>
        <end position="84"/>
    </location>
</feature>
<dbReference type="EMBL" id="AQHN01000055">
    <property type="protein sequence ID" value="ENN87698.1"/>
    <property type="molecule type" value="Genomic_DNA"/>
</dbReference>
<dbReference type="CDD" id="cd02209">
    <property type="entry name" value="cupin_XRE_C"/>
    <property type="match status" value="1"/>
</dbReference>
<dbReference type="PATRIC" id="fig|363754.4.peg.2129"/>
<dbReference type="Proteomes" id="UP000012429">
    <property type="component" value="Unassembled WGS sequence"/>
</dbReference>
<dbReference type="Gene3D" id="2.60.120.10">
    <property type="entry name" value="Jelly Rolls"/>
    <property type="match status" value="1"/>
</dbReference>
<sequence length="203" mass="22825">MVSIVIPVIVHYSLHMSQHDDIDRRIGARIRLERESRGWSLTELAERSAVSRAMIHKIERGESSPTATLLGKLSGAFSLSMSTLMARAEMQQGRFLRREEQPVWVDPQTGYERRHVSPKSDLPLDLVRIELPAGAEVPMPASAYAFMRQLIWVLQGRLTFLEGDAKHLMAAGDCLELGPPTDCVFRNESEDLCIYAVLVLRNA</sequence>
<protein>
    <recommendedName>
        <fullName evidence="2">HTH cro/C1-type domain-containing protein</fullName>
    </recommendedName>
</protein>
<evidence type="ECO:0000259" key="2">
    <source>
        <dbReference type="PROSITE" id="PS50943"/>
    </source>
</evidence>
<name>N6UC23_9HYPH</name>
<dbReference type="GO" id="GO:0003677">
    <property type="term" value="F:DNA binding"/>
    <property type="evidence" value="ECO:0007669"/>
    <property type="project" value="UniProtKB-KW"/>
</dbReference>
<comment type="caution">
    <text evidence="3">The sequence shown here is derived from an EMBL/GenBank/DDBJ whole genome shotgun (WGS) entry which is preliminary data.</text>
</comment>
<dbReference type="STRING" id="363754.RHSP_46145"/>
<organism evidence="3 4">
    <name type="scientific">Rhizobium freirei PRF 81</name>
    <dbReference type="NCBI Taxonomy" id="363754"/>
    <lineage>
        <taxon>Bacteria</taxon>
        <taxon>Pseudomonadati</taxon>
        <taxon>Pseudomonadota</taxon>
        <taxon>Alphaproteobacteria</taxon>
        <taxon>Hyphomicrobiales</taxon>
        <taxon>Rhizobiaceae</taxon>
        <taxon>Rhizobium/Agrobacterium group</taxon>
        <taxon>Rhizobium</taxon>
    </lineage>
</organism>
<dbReference type="PROSITE" id="PS50943">
    <property type="entry name" value="HTH_CROC1"/>
    <property type="match status" value="1"/>
</dbReference>
<dbReference type="AlphaFoldDB" id="N6UC23"/>
<dbReference type="SMART" id="SM00530">
    <property type="entry name" value="HTH_XRE"/>
    <property type="match status" value="1"/>
</dbReference>
<dbReference type="GO" id="GO:0003700">
    <property type="term" value="F:DNA-binding transcription factor activity"/>
    <property type="evidence" value="ECO:0007669"/>
    <property type="project" value="TreeGrafter"/>
</dbReference>
<dbReference type="Gene3D" id="1.10.260.40">
    <property type="entry name" value="lambda repressor-like DNA-binding domains"/>
    <property type="match status" value="1"/>
</dbReference>
<dbReference type="PANTHER" id="PTHR46797">
    <property type="entry name" value="HTH-TYPE TRANSCRIPTIONAL REGULATOR"/>
    <property type="match status" value="1"/>
</dbReference>
<reference evidence="3 4" key="1">
    <citation type="journal article" date="2012" name="BMC Genomics">
        <title>Genomic basis of broad host range and environmental adaptability of Rhizobium tropici CIAT 899 and Rhizobium sp. PRF 81 which are used in inoculants for common bean (Phaseolus vulgaris L.).</title>
        <authorList>
            <person name="Ormeno-Orrillo E."/>
            <person name="Menna P."/>
            <person name="Almeida L.G."/>
            <person name="Ollero F.J."/>
            <person name="Nicolas M.F."/>
            <person name="Pains Rodrigues E."/>
            <person name="Shigueyoshi Nakatani A."/>
            <person name="Silva Batista J.S."/>
            <person name="Oliveira Chueire L.M."/>
            <person name="Souza R.C."/>
            <person name="Ribeiro Vasconcelos A.T."/>
            <person name="Megias M."/>
            <person name="Hungria M."/>
            <person name="Martinez-Romero E."/>
        </authorList>
    </citation>
    <scope>NUCLEOTIDE SEQUENCE [LARGE SCALE GENOMIC DNA]</scope>
    <source>
        <strain evidence="3 4">PRF 81</strain>
    </source>
</reference>
<dbReference type="SUPFAM" id="SSF47413">
    <property type="entry name" value="lambda repressor-like DNA-binding domains"/>
    <property type="match status" value="1"/>
</dbReference>
<dbReference type="InterPro" id="IPR011051">
    <property type="entry name" value="RmlC_Cupin_sf"/>
</dbReference>
<evidence type="ECO:0000313" key="3">
    <source>
        <dbReference type="EMBL" id="ENN87698.1"/>
    </source>
</evidence>
<dbReference type="SUPFAM" id="SSF51182">
    <property type="entry name" value="RmlC-like cupins"/>
    <property type="match status" value="1"/>
</dbReference>